<comment type="catalytic activity">
    <reaction evidence="1">
        <text>ATP + protein L-histidine = ADP + protein N-phospho-L-histidine.</text>
        <dbReference type="EC" id="2.7.13.3"/>
    </reaction>
</comment>
<evidence type="ECO:0000256" key="14">
    <source>
        <dbReference type="PROSITE-ProRule" id="PRU00110"/>
    </source>
</evidence>
<keyword evidence="11 16" id="KW-1133">Transmembrane helix</keyword>
<dbReference type="PROSITE" id="PS50894">
    <property type="entry name" value="HPT"/>
    <property type="match status" value="2"/>
</dbReference>
<dbReference type="EC" id="2.7.13.3" evidence="3"/>
<dbReference type="SUPFAM" id="SSF47226">
    <property type="entry name" value="Histidine-containing phosphotransfer domain, HPT domain"/>
    <property type="match status" value="2"/>
</dbReference>
<dbReference type="Pfam" id="PF00072">
    <property type="entry name" value="Response_reg"/>
    <property type="match status" value="1"/>
</dbReference>
<evidence type="ECO:0000259" key="17">
    <source>
        <dbReference type="PROSITE" id="PS50109"/>
    </source>
</evidence>
<keyword evidence="9" id="KW-0418">Kinase</keyword>
<dbReference type="InterPro" id="IPR003594">
    <property type="entry name" value="HATPase_dom"/>
</dbReference>
<evidence type="ECO:0000256" key="6">
    <source>
        <dbReference type="ARBA" id="ARBA00022553"/>
    </source>
</evidence>
<dbReference type="InterPro" id="IPR003661">
    <property type="entry name" value="HisK_dim/P_dom"/>
</dbReference>
<dbReference type="CDD" id="cd00082">
    <property type="entry name" value="HisKA"/>
    <property type="match status" value="1"/>
</dbReference>
<dbReference type="SUPFAM" id="SSF55874">
    <property type="entry name" value="ATPase domain of HSP90 chaperone/DNA topoisomerase II/histidine kinase"/>
    <property type="match status" value="1"/>
</dbReference>
<dbReference type="PRINTS" id="PR00344">
    <property type="entry name" value="BCTRLSENSOR"/>
</dbReference>
<dbReference type="InterPro" id="IPR000014">
    <property type="entry name" value="PAS"/>
</dbReference>
<feature type="domain" description="PAS" evidence="19">
    <location>
        <begin position="186"/>
        <end position="230"/>
    </location>
</feature>
<evidence type="ECO:0000259" key="18">
    <source>
        <dbReference type="PROSITE" id="PS50110"/>
    </source>
</evidence>
<dbReference type="Gene3D" id="1.20.120.160">
    <property type="entry name" value="HPT domain"/>
    <property type="match status" value="2"/>
</dbReference>
<dbReference type="InterPro" id="IPR013656">
    <property type="entry name" value="PAS_4"/>
</dbReference>
<dbReference type="CDD" id="cd16922">
    <property type="entry name" value="HATPase_EvgS-ArcB-TorS-like"/>
    <property type="match status" value="1"/>
</dbReference>
<keyword evidence="10" id="KW-0547">Nucleotide-binding</keyword>
<feature type="modified residue" description="4-aspartylphosphate" evidence="15">
    <location>
        <position position="637"/>
    </location>
</feature>
<reference evidence="21" key="1">
    <citation type="submission" date="2021-04" db="EMBL/GenBank/DDBJ databases">
        <title>Oceanospirillales bacteria with DddD are important DMSP degraders in coastal seawater.</title>
        <authorList>
            <person name="Liu J."/>
        </authorList>
    </citation>
    <scope>NUCLEOTIDE SEQUENCE</scope>
    <source>
        <strain evidence="21">D13-1</strain>
    </source>
</reference>
<dbReference type="Gene3D" id="3.30.450.20">
    <property type="entry name" value="PAS domain"/>
    <property type="match status" value="1"/>
</dbReference>
<dbReference type="Pfam" id="PF08448">
    <property type="entry name" value="PAS_4"/>
    <property type="match status" value="1"/>
</dbReference>
<dbReference type="PROSITE" id="PS50110">
    <property type="entry name" value="RESPONSE_REGULATORY"/>
    <property type="match status" value="1"/>
</dbReference>
<keyword evidence="8 16" id="KW-0812">Transmembrane</keyword>
<feature type="domain" description="Histidine kinase" evidence="17">
    <location>
        <begin position="333"/>
        <end position="554"/>
    </location>
</feature>
<feature type="modified residue" description="Phosphohistidine" evidence="14">
    <location>
        <position position="780"/>
    </location>
</feature>
<evidence type="ECO:0000256" key="7">
    <source>
        <dbReference type="ARBA" id="ARBA00022679"/>
    </source>
</evidence>
<keyword evidence="5" id="KW-0997">Cell inner membrane</keyword>
<evidence type="ECO:0000256" key="11">
    <source>
        <dbReference type="ARBA" id="ARBA00022989"/>
    </source>
</evidence>
<evidence type="ECO:0000259" key="19">
    <source>
        <dbReference type="PROSITE" id="PS50112"/>
    </source>
</evidence>
<dbReference type="Pfam" id="PF00512">
    <property type="entry name" value="HisKA"/>
    <property type="match status" value="1"/>
</dbReference>
<dbReference type="Gene3D" id="3.30.565.10">
    <property type="entry name" value="Histidine kinase-like ATPase, C-terminal domain"/>
    <property type="match status" value="1"/>
</dbReference>
<dbReference type="Proteomes" id="UP001058461">
    <property type="component" value="Chromosome"/>
</dbReference>
<dbReference type="Pfam" id="PF02518">
    <property type="entry name" value="HATPase_c"/>
    <property type="match status" value="1"/>
</dbReference>
<keyword evidence="6 15" id="KW-0597">Phosphoprotein</keyword>
<dbReference type="SMART" id="SM00448">
    <property type="entry name" value="REC"/>
    <property type="match status" value="1"/>
</dbReference>
<evidence type="ECO:0000313" key="21">
    <source>
        <dbReference type="EMBL" id="UTW12757.1"/>
    </source>
</evidence>
<dbReference type="PANTHER" id="PTHR43047">
    <property type="entry name" value="TWO-COMPONENT HISTIDINE PROTEIN KINASE"/>
    <property type="match status" value="1"/>
</dbReference>
<keyword evidence="13 16" id="KW-0472">Membrane</keyword>
<dbReference type="InterPro" id="IPR011006">
    <property type="entry name" value="CheY-like_superfamily"/>
</dbReference>
<gene>
    <name evidence="21" type="ORF">KDW95_03505</name>
</gene>
<dbReference type="SUPFAM" id="SSF47384">
    <property type="entry name" value="Homodimeric domain of signal transducing histidine kinase"/>
    <property type="match status" value="1"/>
</dbReference>
<dbReference type="Pfam" id="PF01627">
    <property type="entry name" value="Hpt"/>
    <property type="match status" value="2"/>
</dbReference>
<evidence type="ECO:0000256" key="9">
    <source>
        <dbReference type="ARBA" id="ARBA00022777"/>
    </source>
</evidence>
<feature type="transmembrane region" description="Helical" evidence="16">
    <location>
        <begin position="146"/>
        <end position="173"/>
    </location>
</feature>
<proteinExistence type="predicted"/>
<feature type="domain" description="Response regulatory" evidence="18">
    <location>
        <begin position="588"/>
        <end position="702"/>
    </location>
</feature>
<sequence>MIDRIFGKQSAKARIALGQVSILLCLVLLAFFTGLVPSANDLKRQERLRIAETVAINASMLITQTDIQRLESTLDVLKKRNPELISAGVRRASGRLVAEVGAHDSDWSPVSIKASTDEFIAVPLYAGDGTWGQLEFAFEPIAPRGVLGFVLSPVFLFISLLSLLSFIAFYFYLGKMLKHLDPSQAIPGRVRSALDTMAEGLVVVDTKQNIVLANQAFEVLLGKETGSLMGVSVRSLPWQDTSGATLGESMPWDSSLEQGRVETNLVLRLDQGKGLHKTFMVNCSPVLAAEGKLGGALISFDDVTLLEEKELELRKARDEAQSANRAKSDFLATMSHEIRTPMNAILGFTELLRRGRDKSQEDYLSHLSTISTSGNYLLNLINDVLDLSKIEAGQLDMELADCNALDVIRQVLQFMRVKAQEKGLYLELSVASAVPLTIKADAVRLRQILTNLIGNSIKFTDSGGVTVSVRMHPQSDGLLQIGVEDTGIGMTPDQAAKIFQPFVQADSSITRRFGGTGLGLAISNKFAKAMGGDIQVTSAPGAGSLFRISIATGDLSQASWIQPGEADDAVYEPSKTPVHRRWSFSPCDVLVVDDGLENRDLVRLVLEDEGLRVKVASNGVEALELAQKTHFDVILMDVEMPVMDGFSAVRRMRDLEFEQPVVALTAHAMTGIQERCLDAGYSHYMTKPIDIDALLALMASLLQAEEVSPASGAEPDSADSGTPLITATAWPAPALRSRLADQPRFQPLIARFVIRCREQMAAMQTAVTDGDFVVLADLAHWLKGAGGSVGFDMLTEPALQLEQEARAGNASACALHLSTVLALSSRLDASAEPLNIAADADLKAAAVQGAREEAAAGLWADIGAEVRREPGPGRAQTQADADSEIALLEDEGEDDNTPIYSRLAVRDARFEPLVQRFVTSLQEKLQQMAQLQQQQDWSGMADLAHWIKGSGGSIGFDLLSEEASELELECRAADVAAIRRRISTITHISQRIMAGR</sequence>
<evidence type="ECO:0000256" key="13">
    <source>
        <dbReference type="ARBA" id="ARBA00023136"/>
    </source>
</evidence>
<dbReference type="EMBL" id="CP073347">
    <property type="protein sequence ID" value="UTW12757.1"/>
    <property type="molecule type" value="Genomic_DNA"/>
</dbReference>
<dbReference type="InterPro" id="IPR005467">
    <property type="entry name" value="His_kinase_dom"/>
</dbReference>
<dbReference type="InterPro" id="IPR036097">
    <property type="entry name" value="HisK_dim/P_sf"/>
</dbReference>
<dbReference type="PROSITE" id="PS50112">
    <property type="entry name" value="PAS"/>
    <property type="match status" value="1"/>
</dbReference>
<evidence type="ECO:0000259" key="20">
    <source>
        <dbReference type="PROSITE" id="PS50894"/>
    </source>
</evidence>
<keyword evidence="7" id="KW-0808">Transferase</keyword>
<dbReference type="NCBIfam" id="TIGR00229">
    <property type="entry name" value="sensory_box"/>
    <property type="match status" value="1"/>
</dbReference>
<evidence type="ECO:0000256" key="3">
    <source>
        <dbReference type="ARBA" id="ARBA00012438"/>
    </source>
</evidence>
<keyword evidence="22" id="KW-1185">Reference proteome</keyword>
<organism evidence="21 22">
    <name type="scientific">Marinobacterium rhizophilum</name>
    <dbReference type="NCBI Taxonomy" id="420402"/>
    <lineage>
        <taxon>Bacteria</taxon>
        <taxon>Pseudomonadati</taxon>
        <taxon>Pseudomonadota</taxon>
        <taxon>Gammaproteobacteria</taxon>
        <taxon>Oceanospirillales</taxon>
        <taxon>Oceanospirillaceae</taxon>
        <taxon>Marinobacterium</taxon>
    </lineage>
</organism>
<protein>
    <recommendedName>
        <fullName evidence="3">histidine kinase</fullName>
        <ecNumber evidence="3">2.7.13.3</ecNumber>
    </recommendedName>
</protein>
<feature type="transmembrane region" description="Helical" evidence="16">
    <location>
        <begin position="20"/>
        <end position="39"/>
    </location>
</feature>
<evidence type="ECO:0000256" key="10">
    <source>
        <dbReference type="ARBA" id="ARBA00022840"/>
    </source>
</evidence>
<dbReference type="SUPFAM" id="SSF52172">
    <property type="entry name" value="CheY-like"/>
    <property type="match status" value="1"/>
</dbReference>
<feature type="domain" description="HPt" evidence="20">
    <location>
        <begin position="906"/>
        <end position="995"/>
    </location>
</feature>
<dbReference type="RefSeq" id="WP_255854882.1">
    <property type="nucleotide sequence ID" value="NZ_CP073347.1"/>
</dbReference>
<evidence type="ECO:0000256" key="5">
    <source>
        <dbReference type="ARBA" id="ARBA00022519"/>
    </source>
</evidence>
<name>A0ABY5HLS0_9GAMM</name>
<dbReference type="Gene3D" id="3.40.50.2300">
    <property type="match status" value="1"/>
</dbReference>
<feature type="modified residue" description="Phosphohistidine" evidence="14">
    <location>
        <position position="945"/>
    </location>
</feature>
<evidence type="ECO:0000256" key="15">
    <source>
        <dbReference type="PROSITE-ProRule" id="PRU00169"/>
    </source>
</evidence>
<evidence type="ECO:0000256" key="1">
    <source>
        <dbReference type="ARBA" id="ARBA00000085"/>
    </source>
</evidence>
<evidence type="ECO:0000256" key="8">
    <source>
        <dbReference type="ARBA" id="ARBA00022692"/>
    </source>
</evidence>
<dbReference type="InterPro" id="IPR008207">
    <property type="entry name" value="Sig_transdc_His_kin_Hpt_dom"/>
</dbReference>
<feature type="domain" description="HPt" evidence="20">
    <location>
        <begin position="741"/>
        <end position="837"/>
    </location>
</feature>
<comment type="subcellular location">
    <subcellularLocation>
        <location evidence="2">Cell inner membrane</location>
        <topology evidence="2">Multi-pass membrane protein</topology>
    </subcellularLocation>
</comment>
<dbReference type="InterPro" id="IPR036890">
    <property type="entry name" value="HATPase_C_sf"/>
</dbReference>
<dbReference type="SUPFAM" id="SSF55785">
    <property type="entry name" value="PYP-like sensor domain (PAS domain)"/>
    <property type="match status" value="1"/>
</dbReference>
<dbReference type="SMART" id="SM00388">
    <property type="entry name" value="HisKA"/>
    <property type="match status" value="1"/>
</dbReference>
<evidence type="ECO:0000256" key="12">
    <source>
        <dbReference type="ARBA" id="ARBA00023012"/>
    </source>
</evidence>
<evidence type="ECO:0000256" key="16">
    <source>
        <dbReference type="SAM" id="Phobius"/>
    </source>
</evidence>
<accession>A0ABY5HLS0</accession>
<dbReference type="PROSITE" id="PS50109">
    <property type="entry name" value="HIS_KIN"/>
    <property type="match status" value="1"/>
</dbReference>
<keyword evidence="10" id="KW-0067">ATP-binding</keyword>
<evidence type="ECO:0000256" key="4">
    <source>
        <dbReference type="ARBA" id="ARBA00022475"/>
    </source>
</evidence>
<evidence type="ECO:0000313" key="22">
    <source>
        <dbReference type="Proteomes" id="UP001058461"/>
    </source>
</evidence>
<dbReference type="Gene3D" id="1.10.287.130">
    <property type="match status" value="1"/>
</dbReference>
<dbReference type="InterPro" id="IPR036641">
    <property type="entry name" value="HPT_dom_sf"/>
</dbReference>
<evidence type="ECO:0000256" key="2">
    <source>
        <dbReference type="ARBA" id="ARBA00004429"/>
    </source>
</evidence>
<dbReference type="InterPro" id="IPR001789">
    <property type="entry name" value="Sig_transdc_resp-reg_receiver"/>
</dbReference>
<dbReference type="PANTHER" id="PTHR43047:SF72">
    <property type="entry name" value="OSMOSENSING HISTIDINE PROTEIN KINASE SLN1"/>
    <property type="match status" value="1"/>
</dbReference>
<dbReference type="CDD" id="cd17546">
    <property type="entry name" value="REC_hyHK_CKI1_RcsC-like"/>
    <property type="match status" value="1"/>
</dbReference>
<keyword evidence="12" id="KW-0902">Two-component regulatory system</keyword>
<keyword evidence="4" id="KW-1003">Cell membrane</keyword>
<dbReference type="InterPro" id="IPR035965">
    <property type="entry name" value="PAS-like_dom_sf"/>
</dbReference>
<dbReference type="SMART" id="SM00387">
    <property type="entry name" value="HATPase_c"/>
    <property type="match status" value="1"/>
</dbReference>
<dbReference type="InterPro" id="IPR004358">
    <property type="entry name" value="Sig_transdc_His_kin-like_C"/>
</dbReference>